<keyword evidence="2" id="KW-0614">Plasmid</keyword>
<reference evidence="2 3" key="2">
    <citation type="submission" date="2024-01" db="EMBL/GenBank/DDBJ databases">
        <title>Roseobacter fucihabitans sp. nov., isolated from the brown alga Fucus spiralis.</title>
        <authorList>
            <person name="Hahnke S."/>
            <person name="Berger M."/>
            <person name="Schlingloff A."/>
            <person name="Athale I."/>
            <person name="Neumann-Schaal M."/>
            <person name="Adenaya A."/>
            <person name="Poehlein A."/>
            <person name="Daniel R."/>
            <person name="Pertersen J."/>
            <person name="Brinkhoff T."/>
        </authorList>
    </citation>
    <scope>NUCLEOTIDE SEQUENCE [LARGE SCALE GENOMIC DNA]</scope>
    <source>
        <strain evidence="2 3">B14</strain>
        <plasmid evidence="2 3">pROLI81</plasmid>
    </source>
</reference>
<dbReference type="SUPFAM" id="SSF47598">
    <property type="entry name" value="Ribbon-helix-helix"/>
    <property type="match status" value="1"/>
</dbReference>
<gene>
    <name evidence="2" type="ORF">ROLI_047980</name>
</gene>
<reference evidence="2 3" key="1">
    <citation type="submission" date="2015-07" db="EMBL/GenBank/DDBJ databases">
        <authorList>
            <person name="Voget S."/>
            <person name="Dogs M."/>
            <person name="Brinkhoff T.H."/>
            <person name="Daniel R."/>
        </authorList>
    </citation>
    <scope>NUCLEOTIDE SEQUENCE [LARGE SCALE GENOMIC DNA]</scope>
    <source>
        <strain evidence="2 3">B14</strain>
        <plasmid evidence="2 3">pROLI81</plasmid>
    </source>
</reference>
<dbReference type="Pfam" id="PF07181">
    <property type="entry name" value="VirC2"/>
    <property type="match status" value="1"/>
</dbReference>
<dbReference type="InterPro" id="IPR009841">
    <property type="entry name" value="VirC2"/>
</dbReference>
<evidence type="ECO:0000256" key="1">
    <source>
        <dbReference type="SAM" id="MobiDB-lite"/>
    </source>
</evidence>
<geneLocation type="plasmid" evidence="2 3">
    <name>pROLI81</name>
</geneLocation>
<dbReference type="Proteomes" id="UP001318682">
    <property type="component" value="Plasmid pROLI81"/>
</dbReference>
<name>A0ABZ2C0Q9_9RHOB</name>
<evidence type="ECO:0000313" key="2">
    <source>
        <dbReference type="EMBL" id="WVX51696.1"/>
    </source>
</evidence>
<proteinExistence type="predicted"/>
<dbReference type="EMBL" id="CP143426">
    <property type="protein sequence ID" value="WVX51696.1"/>
    <property type="molecule type" value="Genomic_DNA"/>
</dbReference>
<evidence type="ECO:0000313" key="3">
    <source>
        <dbReference type="Proteomes" id="UP001318682"/>
    </source>
</evidence>
<dbReference type="InterPro" id="IPR038473">
    <property type="entry name" value="VirC2_C_sf"/>
</dbReference>
<feature type="region of interest" description="Disordered" evidence="1">
    <location>
        <begin position="1"/>
        <end position="87"/>
    </location>
</feature>
<keyword evidence="3" id="KW-1185">Reference proteome</keyword>
<protein>
    <submittedName>
        <fullName evidence="2">Uncharacterized protein</fullName>
    </submittedName>
</protein>
<sequence length="203" mass="22341">MPIRKPNKSYKELRAAISGDSGMLDVADTEPVSDQASKSIPPQLKSESPYPKTANVTPASGAPDQPAPKPTPDKRTQRAKPLVAQAEDSMVIRVTMRPPKRGLSKEYDDITDFANEATALKTILTRALAFVSNPDDMVLNRTKSFYESVAGEPFRSRRVVSLTILNAIRSEYDPLDILTDHAFGQTVTDVIVSTYFSRKISTK</sequence>
<dbReference type="InterPro" id="IPR010985">
    <property type="entry name" value="Ribbon_hlx_hlx"/>
</dbReference>
<accession>A0ABZ2C0Q9</accession>
<organism evidence="2 3">
    <name type="scientific">Roseobacter fucihabitans</name>
    <dbReference type="NCBI Taxonomy" id="1537242"/>
    <lineage>
        <taxon>Bacteria</taxon>
        <taxon>Pseudomonadati</taxon>
        <taxon>Pseudomonadota</taxon>
        <taxon>Alphaproteobacteria</taxon>
        <taxon>Rhodobacterales</taxon>
        <taxon>Roseobacteraceae</taxon>
        <taxon>Roseobacter</taxon>
    </lineage>
</organism>
<dbReference type="Gene3D" id="1.10.1220.190">
    <property type="entry name" value="VirC2, RHH domain"/>
    <property type="match status" value="1"/>
</dbReference>